<protein>
    <submittedName>
        <fullName evidence="2">ArsR family transcriptional regulator</fullName>
    </submittedName>
</protein>
<dbReference type="InterPro" id="IPR036390">
    <property type="entry name" value="WH_DNA-bd_sf"/>
</dbReference>
<evidence type="ECO:0000313" key="3">
    <source>
        <dbReference type="Proteomes" id="UP001601058"/>
    </source>
</evidence>
<name>A0ABW6JT92_9BACI</name>
<proteinExistence type="predicted"/>
<dbReference type="InterPro" id="IPR036388">
    <property type="entry name" value="WH-like_DNA-bd_sf"/>
</dbReference>
<feature type="domain" description="HTH arsR-type" evidence="1">
    <location>
        <begin position="16"/>
        <end position="57"/>
    </location>
</feature>
<organism evidence="2 3">
    <name type="scientific">Cytobacillus mangrovibacter</name>
    <dbReference type="NCBI Taxonomy" id="3299024"/>
    <lineage>
        <taxon>Bacteria</taxon>
        <taxon>Bacillati</taxon>
        <taxon>Bacillota</taxon>
        <taxon>Bacilli</taxon>
        <taxon>Bacillales</taxon>
        <taxon>Bacillaceae</taxon>
        <taxon>Cytobacillus</taxon>
    </lineage>
</organism>
<dbReference type="RefSeq" id="WP_389215390.1">
    <property type="nucleotide sequence ID" value="NZ_JBIACJ010000001.1"/>
</dbReference>
<accession>A0ABW6JT92</accession>
<evidence type="ECO:0000259" key="1">
    <source>
        <dbReference type="Pfam" id="PF01022"/>
    </source>
</evidence>
<sequence length="68" mass="7736">MSSLPCSKDFPTNNCLRIISILTKGRQYVSQLAREAEMRQPLLYLHLLILGNAGIVKTEMEVSDDERQ</sequence>
<dbReference type="EMBL" id="JBIACJ010000001">
    <property type="protein sequence ID" value="MFE8695067.1"/>
    <property type="molecule type" value="Genomic_DNA"/>
</dbReference>
<dbReference type="Proteomes" id="UP001601058">
    <property type="component" value="Unassembled WGS sequence"/>
</dbReference>
<comment type="caution">
    <text evidence="2">The sequence shown here is derived from an EMBL/GenBank/DDBJ whole genome shotgun (WGS) entry which is preliminary data.</text>
</comment>
<dbReference type="InterPro" id="IPR001845">
    <property type="entry name" value="HTH_ArsR_DNA-bd_dom"/>
</dbReference>
<dbReference type="Gene3D" id="1.10.10.10">
    <property type="entry name" value="Winged helix-like DNA-binding domain superfamily/Winged helix DNA-binding domain"/>
    <property type="match status" value="1"/>
</dbReference>
<dbReference type="SUPFAM" id="SSF46785">
    <property type="entry name" value="Winged helix' DNA-binding domain"/>
    <property type="match status" value="1"/>
</dbReference>
<keyword evidence="3" id="KW-1185">Reference proteome</keyword>
<dbReference type="Pfam" id="PF01022">
    <property type="entry name" value="HTH_5"/>
    <property type="match status" value="1"/>
</dbReference>
<gene>
    <name evidence="2" type="ORF">ACFYKT_01715</name>
</gene>
<reference evidence="2 3" key="1">
    <citation type="submission" date="2024-08" db="EMBL/GenBank/DDBJ databases">
        <title>Two novel Cytobacillus novel species.</title>
        <authorList>
            <person name="Liu G."/>
        </authorList>
    </citation>
    <scope>NUCLEOTIDE SEQUENCE [LARGE SCALE GENOMIC DNA]</scope>
    <source>
        <strain evidence="2 3">FJAT-53684</strain>
    </source>
</reference>
<evidence type="ECO:0000313" key="2">
    <source>
        <dbReference type="EMBL" id="MFE8695067.1"/>
    </source>
</evidence>